<dbReference type="SUPFAM" id="SSF55781">
    <property type="entry name" value="GAF domain-like"/>
    <property type="match status" value="1"/>
</dbReference>
<dbReference type="Gene3D" id="3.30.450.40">
    <property type="match status" value="1"/>
</dbReference>
<gene>
    <name evidence="2" type="ORF">JL102_00535</name>
</gene>
<dbReference type="InterPro" id="IPR029016">
    <property type="entry name" value="GAF-like_dom_sf"/>
</dbReference>
<evidence type="ECO:0000313" key="3">
    <source>
        <dbReference type="Proteomes" id="UP000659388"/>
    </source>
</evidence>
<organism evidence="2 3">
    <name type="scientific">Fulvivirga sediminis</name>
    <dbReference type="NCBI Taxonomy" id="2803949"/>
    <lineage>
        <taxon>Bacteria</taxon>
        <taxon>Pseudomonadati</taxon>
        <taxon>Bacteroidota</taxon>
        <taxon>Cytophagia</taxon>
        <taxon>Cytophagales</taxon>
        <taxon>Fulvivirgaceae</taxon>
        <taxon>Fulvivirga</taxon>
    </lineage>
</organism>
<feature type="domain" description="GAF" evidence="1">
    <location>
        <begin position="290"/>
        <end position="373"/>
    </location>
</feature>
<dbReference type="Pfam" id="PF01590">
    <property type="entry name" value="GAF"/>
    <property type="match status" value="1"/>
</dbReference>
<comment type="caution">
    <text evidence="2">The sequence shown here is derived from an EMBL/GenBank/DDBJ whole genome shotgun (WGS) entry which is preliminary data.</text>
</comment>
<evidence type="ECO:0000313" key="2">
    <source>
        <dbReference type="EMBL" id="MBL3654599.1"/>
    </source>
</evidence>
<dbReference type="RefSeq" id="WP_202241532.1">
    <property type="nucleotide sequence ID" value="NZ_JAESIY010000001.1"/>
</dbReference>
<evidence type="ECO:0000259" key="1">
    <source>
        <dbReference type="Pfam" id="PF01590"/>
    </source>
</evidence>
<sequence length="792" mass="90708">MKTCFSYPYTIPFKSVLNLSGLIDYWEVNLDENGTFSGYPAEKIKTLINGAPELRQPIEDLSIVDKHKELVGLLMSVIFPPALIESEIAAAILPFSAEGFYATPRYAHLLPFGKVREDLEANIPKNDIAKGKIRMACLYILNKYYGTNFEIDQPIVISIPDGKTGLRRVYKIDINTQFADVITLSEPQPIDKKVINMLLSNIDDIDLWLKYIDPEVFEFQGFCIMRLTDVTIEEMLSSVKYDLLKKNAVTDQENFISIREKIRSIFGMPNLQLGLSYFDPNYNIISNYGEDNWSSFLMDPEDDRLECENLIDSIYVKAYTDKKPVIIEELSDYDSCGCIENGLLRLGIQNVVIAPLVHEGKVLGIIELGSPEPGKLNALTAAKLYSVLPMFTAAVRRVLSDMQTEVRALIQEECTAIHPTVEWKFIESGFNLMHKRRKGIKAKFEEIVFPKVYPIYGLADIRNSSGERSAAIQMDLINNLEQVKKVIDTIMTYKNIPILDEINFRVEKQIDQLSKGLNSGDESGILEFLREEVSSIFKFFKKDELLRPIINNYEKLLDPNLGVIYNKRKDFEESLTLINDHITTYLDKVEEDAQEIFPHYYEKYKTDGVEYNIYLGGSLVQEHNFDIIYLKNFRLWQLITQCEIAVNIAKLKPSLPRPLDITQLILVHGEPLSIKFRRDEKHFDVDGAYNISYEIVKKRIDKAFIKDSDERLTQPGRLAIVYTQQKEAEEYVGYINYLQSIGYLTENVEFLELEELQGANGLKAIRVEINLNTSAKQFGSDLLKSVLEQIEA</sequence>
<protein>
    <submittedName>
        <fullName evidence="2">GAF domain-containing protein</fullName>
    </submittedName>
</protein>
<name>A0A937F4L1_9BACT</name>
<dbReference type="InterPro" id="IPR003018">
    <property type="entry name" value="GAF"/>
</dbReference>
<dbReference type="Proteomes" id="UP000659388">
    <property type="component" value="Unassembled WGS sequence"/>
</dbReference>
<reference evidence="2" key="1">
    <citation type="submission" date="2021-01" db="EMBL/GenBank/DDBJ databases">
        <title>Fulvivirga kasyanovii gen. nov., sp nov., a novel member of the phylum Bacteroidetes isolated from seawater in a mussel farm.</title>
        <authorList>
            <person name="Zhao L.-H."/>
            <person name="Wang Z.-J."/>
        </authorList>
    </citation>
    <scope>NUCLEOTIDE SEQUENCE</scope>
    <source>
        <strain evidence="2">2943</strain>
    </source>
</reference>
<proteinExistence type="predicted"/>
<keyword evidence="3" id="KW-1185">Reference proteome</keyword>
<accession>A0A937F4L1</accession>
<dbReference type="AlphaFoldDB" id="A0A937F4L1"/>
<dbReference type="EMBL" id="JAESIY010000001">
    <property type="protein sequence ID" value="MBL3654599.1"/>
    <property type="molecule type" value="Genomic_DNA"/>
</dbReference>